<protein>
    <submittedName>
        <fullName evidence="2">FAS1 domain-containing protein</fullName>
    </submittedName>
</protein>
<sequence>MTTDHKHWLVATASTEHKPEHLQYQYTGYCRALVPFLADAKKSPVTIYGFLSTRPNTSKFIQLIDQCTQVKELLQNSTFSSTVWAPSDTAFQNLGNKLPEEDVLTFLQAHISPTFLPIYFLLTAPTVDLLLLPGQLNGAQRVTVRPSLTGLGVNYNATVTEPDNLTTNGLVHIIDQVLLPRPAIYSFIITLPPHDFDIFQIAVQKSQAVQAILHDQSRRGGVVFIPTNRAFRELPEDVQKFLFSDEGVTSLQALLLYHIVINRTLYSNRFYDIDSPPEQFVQTPEVTPDHTIPTPVTQAESLWRVLKGVRRFSLPTCLAGRPLLVTVTRHGGLISMRVNKIANITAQDGLCGDGVCHIVDLVLFPPPQNGGVADNERVLSVGEAMSRLIQLV</sequence>
<feature type="domain" description="FAS1" evidence="1">
    <location>
        <begin position="183"/>
        <end position="363"/>
    </location>
</feature>
<name>A0AAD6D5A9_9EURO</name>
<feature type="domain" description="FAS1" evidence="1">
    <location>
        <begin position="44"/>
        <end position="178"/>
    </location>
</feature>
<dbReference type="PANTHER" id="PTHR10900:SF125">
    <property type="entry name" value="FAS1 DOMAIN-CONTAINING PROTEIN YLR001C"/>
    <property type="match status" value="1"/>
</dbReference>
<dbReference type="SMART" id="SM00554">
    <property type="entry name" value="FAS1"/>
    <property type="match status" value="2"/>
</dbReference>
<proteinExistence type="predicted"/>
<evidence type="ECO:0000259" key="1">
    <source>
        <dbReference type="PROSITE" id="PS50213"/>
    </source>
</evidence>
<evidence type="ECO:0000313" key="2">
    <source>
        <dbReference type="EMBL" id="KAJ5553732.1"/>
    </source>
</evidence>
<dbReference type="PANTHER" id="PTHR10900">
    <property type="entry name" value="PERIOSTIN-RELATED"/>
    <property type="match status" value="1"/>
</dbReference>
<comment type="caution">
    <text evidence="2">The sequence shown here is derived from an EMBL/GenBank/DDBJ whole genome shotgun (WGS) entry which is preliminary data.</text>
</comment>
<gene>
    <name evidence="2" type="ORF">N7494_003110</name>
</gene>
<dbReference type="AlphaFoldDB" id="A0AAD6D5A9"/>
<dbReference type="InterPro" id="IPR036378">
    <property type="entry name" value="FAS1_dom_sf"/>
</dbReference>
<dbReference type="Pfam" id="PF02469">
    <property type="entry name" value="Fasciclin"/>
    <property type="match status" value="2"/>
</dbReference>
<evidence type="ECO:0000313" key="3">
    <source>
        <dbReference type="Proteomes" id="UP001220324"/>
    </source>
</evidence>
<dbReference type="InterPro" id="IPR000782">
    <property type="entry name" value="FAS1_domain"/>
</dbReference>
<accession>A0AAD6D5A9</accession>
<dbReference type="Proteomes" id="UP001220324">
    <property type="component" value="Unassembled WGS sequence"/>
</dbReference>
<organism evidence="2 3">
    <name type="scientific">Penicillium frequentans</name>
    <dbReference type="NCBI Taxonomy" id="3151616"/>
    <lineage>
        <taxon>Eukaryota</taxon>
        <taxon>Fungi</taxon>
        <taxon>Dikarya</taxon>
        <taxon>Ascomycota</taxon>
        <taxon>Pezizomycotina</taxon>
        <taxon>Eurotiomycetes</taxon>
        <taxon>Eurotiomycetidae</taxon>
        <taxon>Eurotiales</taxon>
        <taxon>Aspergillaceae</taxon>
        <taxon>Penicillium</taxon>
    </lineage>
</organism>
<dbReference type="EMBL" id="JAQIZZ010000002">
    <property type="protein sequence ID" value="KAJ5553732.1"/>
    <property type="molecule type" value="Genomic_DNA"/>
</dbReference>
<dbReference type="InterPro" id="IPR050904">
    <property type="entry name" value="Adhesion/Biosynth-related"/>
</dbReference>
<reference evidence="2 3" key="1">
    <citation type="journal article" date="2023" name="IMA Fungus">
        <title>Comparative genomic study of the Penicillium genus elucidates a diverse pangenome and 15 lateral gene transfer events.</title>
        <authorList>
            <person name="Petersen C."/>
            <person name="Sorensen T."/>
            <person name="Nielsen M.R."/>
            <person name="Sondergaard T.E."/>
            <person name="Sorensen J.L."/>
            <person name="Fitzpatrick D.A."/>
            <person name="Frisvad J.C."/>
            <person name="Nielsen K.L."/>
        </authorList>
    </citation>
    <scope>NUCLEOTIDE SEQUENCE [LARGE SCALE GENOMIC DNA]</scope>
    <source>
        <strain evidence="2 3">IBT 35679</strain>
    </source>
</reference>
<keyword evidence="3" id="KW-1185">Reference proteome</keyword>
<dbReference type="Gene3D" id="2.30.180.10">
    <property type="entry name" value="FAS1 domain"/>
    <property type="match status" value="2"/>
</dbReference>
<dbReference type="SUPFAM" id="SSF82153">
    <property type="entry name" value="FAS1 domain"/>
    <property type="match status" value="2"/>
</dbReference>
<dbReference type="PROSITE" id="PS50213">
    <property type="entry name" value="FAS1"/>
    <property type="match status" value="2"/>
</dbReference>